<accession>A0A9K3D4V8</accession>
<dbReference type="Pfam" id="PF10475">
    <property type="entry name" value="Vps54_N"/>
    <property type="match status" value="1"/>
</dbReference>
<feature type="region of interest" description="Disordered" evidence="4">
    <location>
        <begin position="216"/>
        <end position="243"/>
    </location>
</feature>
<dbReference type="GO" id="GO:0015031">
    <property type="term" value="P:protein transport"/>
    <property type="evidence" value="ECO:0007669"/>
    <property type="project" value="UniProtKB-KW"/>
</dbReference>
<dbReference type="PANTHER" id="PTHR13258:SF0">
    <property type="entry name" value="SYNDETIN"/>
    <property type="match status" value="1"/>
</dbReference>
<evidence type="ECO:0000313" key="7">
    <source>
        <dbReference type="Proteomes" id="UP000265618"/>
    </source>
</evidence>
<feature type="non-terminal residue" evidence="6">
    <location>
        <position position="1"/>
    </location>
</feature>
<dbReference type="GO" id="GO:0042147">
    <property type="term" value="P:retrograde transport, endosome to Golgi"/>
    <property type="evidence" value="ECO:0007669"/>
    <property type="project" value="InterPro"/>
</dbReference>
<feature type="compositionally biased region" description="Polar residues" evidence="4">
    <location>
        <begin position="525"/>
        <end position="537"/>
    </location>
</feature>
<dbReference type="InterPro" id="IPR040047">
    <property type="entry name" value="VPS50"/>
</dbReference>
<evidence type="ECO:0000259" key="5">
    <source>
        <dbReference type="Pfam" id="PF10475"/>
    </source>
</evidence>
<sequence>YVLDLLARRMSDRVMQQSASFKGVMDQIDRVNSVVSVATVVCSNMRRNAAAVRKNITQPALEMLRLERRRQRAEEVKGILEWLRTQHKRVAEVDEFTKTGQFSKALATLGGIGADVAAYPGKHLKACVALEATLKAKQASFQASLITYAREFAVRVPLDNTRYRDFVAAYRAAGLEKSLPMHLRDAFMHEVSAAGCDLLVSVPGGDVAMSPVTVGYDKTTGEREGETPKGSAQLRSRHSTANTSYRCNVDMDLPKEARLGVYVSGAPFGEGLPVVQETLTQLTRLILLFGQCIRYHRQEEAEAEREKEERERAGSEEGETVDPLAADGDADVDGAKGKAKRKPRPLSVSLQSQLETVALKVEARVSSLVTTVIRGHPLSPRDTVGVSDLLRQVVDLTLTLERLTGVQQPDLRAVVDRASGAAVSSILRAQLATLSRMAEAETWTAIEGLPATPLPGLGTIPPTRSLTLPDYTKAETKTKANAEEEPDWILAKLSDPALCLMVPSGGGREALSPMSPGRRHVSPPAATSQSMAPSSVDTLPELGGASPKAMCILSSRACATIARAIPAAVHLPTRYS</sequence>
<organism evidence="6 7">
    <name type="scientific">Kipferlia bialata</name>
    <dbReference type="NCBI Taxonomy" id="797122"/>
    <lineage>
        <taxon>Eukaryota</taxon>
        <taxon>Metamonada</taxon>
        <taxon>Carpediemonas-like organisms</taxon>
        <taxon>Kipferlia</taxon>
    </lineage>
</organism>
<dbReference type="Proteomes" id="UP000265618">
    <property type="component" value="Unassembled WGS sequence"/>
</dbReference>
<keyword evidence="7" id="KW-1185">Reference proteome</keyword>
<dbReference type="GO" id="GO:1990745">
    <property type="term" value="C:EARP complex"/>
    <property type="evidence" value="ECO:0007669"/>
    <property type="project" value="InterPro"/>
</dbReference>
<reference evidence="6 7" key="1">
    <citation type="journal article" date="2018" name="PLoS ONE">
        <title>The draft genome of Kipferlia bialata reveals reductive genome evolution in fornicate parasites.</title>
        <authorList>
            <person name="Tanifuji G."/>
            <person name="Takabayashi S."/>
            <person name="Kume K."/>
            <person name="Takagi M."/>
            <person name="Nakayama T."/>
            <person name="Kamikawa R."/>
            <person name="Inagaki Y."/>
            <person name="Hashimoto T."/>
        </authorList>
    </citation>
    <scope>NUCLEOTIDE SEQUENCE [LARGE SCALE GENOMIC DNA]</scope>
    <source>
        <strain evidence="6">NY0173</strain>
    </source>
</reference>
<dbReference type="EMBL" id="BDIP01004675">
    <property type="protein sequence ID" value="GIQ89088.1"/>
    <property type="molecule type" value="Genomic_DNA"/>
</dbReference>
<dbReference type="GO" id="GO:0005829">
    <property type="term" value="C:cytosol"/>
    <property type="evidence" value="ECO:0007669"/>
    <property type="project" value="GOC"/>
</dbReference>
<name>A0A9K3D4V8_9EUKA</name>
<proteinExistence type="predicted"/>
<feature type="region of interest" description="Disordered" evidence="4">
    <location>
        <begin position="299"/>
        <end position="344"/>
    </location>
</feature>
<evidence type="ECO:0000256" key="2">
    <source>
        <dbReference type="ARBA" id="ARBA00022927"/>
    </source>
</evidence>
<protein>
    <recommendedName>
        <fullName evidence="5">Vacuolar protein sorting-associated protein 54 N-terminal domain-containing protein</fullName>
    </recommendedName>
</protein>
<evidence type="ECO:0000256" key="3">
    <source>
        <dbReference type="ARBA" id="ARBA00023054"/>
    </source>
</evidence>
<keyword evidence="3" id="KW-0175">Coiled coil</keyword>
<feature type="domain" description="Vacuolar protein sorting-associated protein 54 N-terminal" evidence="5">
    <location>
        <begin position="4"/>
        <end position="194"/>
    </location>
</feature>
<dbReference type="GO" id="GO:0032456">
    <property type="term" value="P:endocytic recycling"/>
    <property type="evidence" value="ECO:0007669"/>
    <property type="project" value="InterPro"/>
</dbReference>
<evidence type="ECO:0000313" key="6">
    <source>
        <dbReference type="EMBL" id="GIQ89088.1"/>
    </source>
</evidence>
<gene>
    <name evidence="6" type="ORF">KIPB_011478</name>
</gene>
<dbReference type="PANTHER" id="PTHR13258">
    <property type="entry name" value="SYNDETIN"/>
    <property type="match status" value="1"/>
</dbReference>
<keyword evidence="2" id="KW-0653">Protein transport</keyword>
<feature type="region of interest" description="Disordered" evidence="4">
    <location>
        <begin position="508"/>
        <end position="537"/>
    </location>
</feature>
<dbReference type="AlphaFoldDB" id="A0A9K3D4V8"/>
<dbReference type="GO" id="GO:0000149">
    <property type="term" value="F:SNARE binding"/>
    <property type="evidence" value="ECO:0007669"/>
    <property type="project" value="TreeGrafter"/>
</dbReference>
<feature type="compositionally biased region" description="Basic and acidic residues" evidence="4">
    <location>
        <begin position="299"/>
        <end position="315"/>
    </location>
</feature>
<dbReference type="InterPro" id="IPR019515">
    <property type="entry name" value="VPS54_N"/>
</dbReference>
<comment type="caution">
    <text evidence="6">The sequence shown here is derived from an EMBL/GenBank/DDBJ whole genome shotgun (WGS) entry which is preliminary data.</text>
</comment>
<keyword evidence="1" id="KW-0813">Transport</keyword>
<evidence type="ECO:0000256" key="1">
    <source>
        <dbReference type="ARBA" id="ARBA00022448"/>
    </source>
</evidence>
<evidence type="ECO:0000256" key="4">
    <source>
        <dbReference type="SAM" id="MobiDB-lite"/>
    </source>
</evidence>